<name>A0A221MHV8_9BACI</name>
<dbReference type="AlphaFoldDB" id="A0A221MHV8"/>
<dbReference type="InterPro" id="IPR004360">
    <property type="entry name" value="Glyas_Fos-R_dOase_dom"/>
</dbReference>
<dbReference type="Pfam" id="PF00903">
    <property type="entry name" value="Glyoxalase"/>
    <property type="match status" value="2"/>
</dbReference>
<dbReference type="GO" id="GO:0046872">
    <property type="term" value="F:metal ion binding"/>
    <property type="evidence" value="ECO:0007669"/>
    <property type="project" value="UniProtKB-KW"/>
</dbReference>
<proteinExistence type="predicted"/>
<reference evidence="3 4" key="1">
    <citation type="journal article" date="2003" name="Int. J. Syst. Evol. Microbiol.">
        <title>Virgibacillus carmonensis sp. nov., Virgibacillus necropolis sp. nov. and Virgibacillus picturae sp. nov., three novel species isolated from deteriorated mural paintings, transfer of the species of the genus salibacillus to Virgibacillus, as Virgibacillus marismortui comb. nov. and Virgibacillus salexigens comb. nov., and emended description of the genus Virgibacillus.</title>
        <authorList>
            <person name="Heyrman J."/>
            <person name="Logan N.A."/>
            <person name="Busse H.J."/>
            <person name="Balcaen A."/>
            <person name="Lebbe L."/>
            <person name="Rodriguez-Diaz M."/>
            <person name="Swings J."/>
            <person name="De Vos P."/>
        </authorList>
    </citation>
    <scope>NUCLEOTIDE SEQUENCE [LARGE SCALE GENOMIC DNA]</scope>
    <source>
        <strain evidence="3 4">LMG 19488</strain>
    </source>
</reference>
<dbReference type="PROSITE" id="PS00934">
    <property type="entry name" value="GLYOXALASE_I_1"/>
    <property type="match status" value="1"/>
</dbReference>
<dbReference type="RefSeq" id="WP_089534185.1">
    <property type="nucleotide sequence ID" value="NZ_CP022437.1"/>
</dbReference>
<protein>
    <submittedName>
        <fullName evidence="3">Glyoxalase</fullName>
    </submittedName>
</protein>
<dbReference type="InterPro" id="IPR018146">
    <property type="entry name" value="Glyoxalase_1_CS"/>
</dbReference>
<keyword evidence="1" id="KW-0479">Metal-binding</keyword>
<dbReference type="OrthoDB" id="9792626at2"/>
<sequence length="280" mass="31246">MTFHTEKVKHITHIHLKVANLERSLNFYQNILGFHVIEQQPKLAVLTAGGIKSLLTIEQLENAKPLDPRKTGLFHIAFLLPKRADLAKVLRHFIHTGYPVQGASDHLVSEALYIADPDGNGVEIYVDRDPDEWGWVGEEVEMSTLPLDANALMKEVAVDGWQGMPDGTIIGHIHLQVSDLASIEKFYTQGFGFEVVNHFGQQAVFLSSAGYHHHIGTNTWNSIGGSEPSDEETGLKSYTITVPTNERLEIVGRLQNLGERVNLDGEQYLVKDPSGNRIYF</sequence>
<evidence type="ECO:0000313" key="4">
    <source>
        <dbReference type="Proteomes" id="UP000204391"/>
    </source>
</evidence>
<dbReference type="Gene3D" id="3.10.180.10">
    <property type="entry name" value="2,3-Dihydroxybiphenyl 1,2-Dioxygenase, domain 1"/>
    <property type="match status" value="2"/>
</dbReference>
<dbReference type="InterPro" id="IPR029068">
    <property type="entry name" value="Glyas_Bleomycin-R_OHBP_Dase"/>
</dbReference>
<dbReference type="PROSITE" id="PS51819">
    <property type="entry name" value="VOC"/>
    <property type="match status" value="2"/>
</dbReference>
<feature type="domain" description="VOC" evidence="2">
    <location>
        <begin position="10"/>
        <end position="127"/>
    </location>
</feature>
<dbReference type="PANTHER" id="PTHR43279">
    <property type="entry name" value="CATECHOL-2,3-DIOXYGENASE"/>
    <property type="match status" value="1"/>
</dbReference>
<dbReference type="KEGG" id="vne:CFK40_20390"/>
<dbReference type="GO" id="GO:0004462">
    <property type="term" value="F:lactoylglutathione lyase activity"/>
    <property type="evidence" value="ECO:0007669"/>
    <property type="project" value="InterPro"/>
</dbReference>
<evidence type="ECO:0000256" key="1">
    <source>
        <dbReference type="ARBA" id="ARBA00022723"/>
    </source>
</evidence>
<gene>
    <name evidence="3" type="ORF">CFK40_20390</name>
</gene>
<dbReference type="InterPro" id="IPR037523">
    <property type="entry name" value="VOC_core"/>
</dbReference>
<dbReference type="SUPFAM" id="SSF54593">
    <property type="entry name" value="Glyoxalase/Bleomycin resistance protein/Dihydroxybiphenyl dioxygenase"/>
    <property type="match status" value="2"/>
</dbReference>
<accession>A0A221MHV8</accession>
<evidence type="ECO:0000259" key="2">
    <source>
        <dbReference type="PROSITE" id="PS51819"/>
    </source>
</evidence>
<dbReference type="PANTHER" id="PTHR43279:SF1">
    <property type="entry name" value="CATECHOL-2,3-DIOXYGENASE"/>
    <property type="match status" value="1"/>
</dbReference>
<feature type="domain" description="VOC" evidence="2">
    <location>
        <begin position="169"/>
        <end position="280"/>
    </location>
</feature>
<keyword evidence="4" id="KW-1185">Reference proteome</keyword>
<dbReference type="EMBL" id="CP022437">
    <property type="protein sequence ID" value="ASN07192.1"/>
    <property type="molecule type" value="Genomic_DNA"/>
</dbReference>
<dbReference type="Proteomes" id="UP000204391">
    <property type="component" value="Chromosome"/>
</dbReference>
<organism evidence="3 4">
    <name type="scientific">Virgibacillus necropolis</name>
    <dbReference type="NCBI Taxonomy" id="163877"/>
    <lineage>
        <taxon>Bacteria</taxon>
        <taxon>Bacillati</taxon>
        <taxon>Bacillota</taxon>
        <taxon>Bacilli</taxon>
        <taxon>Bacillales</taxon>
        <taxon>Bacillaceae</taxon>
        <taxon>Virgibacillus</taxon>
    </lineage>
</organism>
<evidence type="ECO:0000313" key="3">
    <source>
        <dbReference type="EMBL" id="ASN07192.1"/>
    </source>
</evidence>